<proteinExistence type="predicted"/>
<protein>
    <submittedName>
        <fullName evidence="2">Uncharacterized protein</fullName>
    </submittedName>
</protein>
<sequence length="91" mass="10095">MATPVYVMSEAERVLDNQHKIYDLVAEGKTTEALFLVAYDSGYISQLLYAKILDEQAERALRKLPKLDEIMHGGKSADQAGEGDGKEHDPT</sequence>
<reference evidence="2" key="1">
    <citation type="submission" date="2019-08" db="EMBL/GenBank/DDBJ databases">
        <authorList>
            <person name="Kucharzyk K."/>
            <person name="Murdoch R.W."/>
            <person name="Higgins S."/>
            <person name="Loffler F."/>
        </authorList>
    </citation>
    <scope>NUCLEOTIDE SEQUENCE</scope>
</reference>
<dbReference type="AlphaFoldDB" id="A0A644YCN1"/>
<evidence type="ECO:0000313" key="2">
    <source>
        <dbReference type="EMBL" id="MPM26402.1"/>
    </source>
</evidence>
<dbReference type="EMBL" id="VSSQ01004725">
    <property type="protein sequence ID" value="MPM26402.1"/>
    <property type="molecule type" value="Genomic_DNA"/>
</dbReference>
<accession>A0A644YCN1</accession>
<evidence type="ECO:0000256" key="1">
    <source>
        <dbReference type="SAM" id="MobiDB-lite"/>
    </source>
</evidence>
<organism evidence="2">
    <name type="scientific">bioreactor metagenome</name>
    <dbReference type="NCBI Taxonomy" id="1076179"/>
    <lineage>
        <taxon>unclassified sequences</taxon>
        <taxon>metagenomes</taxon>
        <taxon>ecological metagenomes</taxon>
    </lineage>
</organism>
<gene>
    <name evidence="2" type="ORF">SDC9_72903</name>
</gene>
<name>A0A644YCN1_9ZZZZ</name>
<feature type="region of interest" description="Disordered" evidence="1">
    <location>
        <begin position="72"/>
        <end position="91"/>
    </location>
</feature>
<comment type="caution">
    <text evidence="2">The sequence shown here is derived from an EMBL/GenBank/DDBJ whole genome shotgun (WGS) entry which is preliminary data.</text>
</comment>